<dbReference type="GO" id="GO:0050994">
    <property type="term" value="P:regulation of lipid catabolic process"/>
    <property type="evidence" value="ECO:0007669"/>
    <property type="project" value="InterPro"/>
</dbReference>
<organism evidence="10 11">
    <name type="scientific">Echeneis naucrates</name>
    <name type="common">Live sharksucker</name>
    <dbReference type="NCBI Taxonomy" id="173247"/>
    <lineage>
        <taxon>Eukaryota</taxon>
        <taxon>Metazoa</taxon>
        <taxon>Chordata</taxon>
        <taxon>Craniata</taxon>
        <taxon>Vertebrata</taxon>
        <taxon>Euteleostomi</taxon>
        <taxon>Actinopterygii</taxon>
        <taxon>Neopterygii</taxon>
        <taxon>Teleostei</taxon>
        <taxon>Neoteleostei</taxon>
        <taxon>Acanthomorphata</taxon>
        <taxon>Carangaria</taxon>
        <taxon>Carangiformes</taxon>
        <taxon>Echeneidae</taxon>
        <taxon>Echeneis</taxon>
    </lineage>
</organism>
<dbReference type="PANTHER" id="PTHR15106:SF2">
    <property type="entry name" value="RETINOIC ACID RECEPTOR RESPONDER PROTEIN 2"/>
    <property type="match status" value="1"/>
</dbReference>
<dbReference type="OMA" id="AGIQHHF"/>
<reference evidence="10" key="2">
    <citation type="submission" date="2025-08" db="UniProtKB">
        <authorList>
            <consortium name="Ensembl"/>
        </authorList>
    </citation>
    <scope>IDENTIFICATION</scope>
</reference>
<proteinExistence type="predicted"/>
<name>A0A665UAC8_ECHNA</name>
<keyword evidence="3" id="KW-0145">Chemotaxis</keyword>
<dbReference type="InParanoid" id="A0A665UAC8"/>
<evidence type="ECO:0000256" key="3">
    <source>
        <dbReference type="ARBA" id="ARBA00022500"/>
    </source>
</evidence>
<dbReference type="GO" id="GO:0005576">
    <property type="term" value="C:extracellular region"/>
    <property type="evidence" value="ECO:0007669"/>
    <property type="project" value="UniProtKB-SubCell"/>
</dbReference>
<evidence type="ECO:0000256" key="5">
    <source>
        <dbReference type="ARBA" id="ARBA00022729"/>
    </source>
</evidence>
<reference evidence="10" key="3">
    <citation type="submission" date="2025-09" db="UniProtKB">
        <authorList>
            <consortium name="Ensembl"/>
        </authorList>
    </citation>
    <scope>IDENTIFICATION</scope>
</reference>
<accession>A0A665UAC8</accession>
<evidence type="ECO:0000256" key="2">
    <source>
        <dbReference type="ARBA" id="ARBA00018808"/>
    </source>
</evidence>
<dbReference type="GO" id="GO:0030154">
    <property type="term" value="P:cell differentiation"/>
    <property type="evidence" value="ECO:0007669"/>
    <property type="project" value="UniProtKB-KW"/>
</dbReference>
<evidence type="ECO:0000313" key="10">
    <source>
        <dbReference type="Ensembl" id="ENSENLP00000016392.1"/>
    </source>
</evidence>
<dbReference type="FunCoup" id="A0A665UAC8">
    <property type="interactions" value="19"/>
</dbReference>
<dbReference type="InterPro" id="IPR029562">
    <property type="entry name" value="Chemerin"/>
</dbReference>
<dbReference type="AlphaFoldDB" id="A0A665UAC8"/>
<keyword evidence="11" id="KW-1185">Reference proteome</keyword>
<dbReference type="GO" id="GO:0006935">
    <property type="term" value="P:chemotaxis"/>
    <property type="evidence" value="ECO:0007669"/>
    <property type="project" value="UniProtKB-KW"/>
</dbReference>
<evidence type="ECO:0000256" key="4">
    <source>
        <dbReference type="ARBA" id="ARBA00022525"/>
    </source>
</evidence>
<evidence type="ECO:0000256" key="1">
    <source>
        <dbReference type="ARBA" id="ARBA00004613"/>
    </source>
</evidence>
<dbReference type="Gene3D" id="3.10.450.10">
    <property type="match status" value="1"/>
</dbReference>
<dbReference type="Proteomes" id="UP000472264">
    <property type="component" value="Chromosome 20"/>
</dbReference>
<evidence type="ECO:0000256" key="6">
    <source>
        <dbReference type="ARBA" id="ARBA00022782"/>
    </source>
</evidence>
<keyword evidence="6" id="KW-0221">Differentiation</keyword>
<dbReference type="GO" id="GO:0005102">
    <property type="term" value="F:signaling receptor binding"/>
    <property type="evidence" value="ECO:0007669"/>
    <property type="project" value="InterPro"/>
</dbReference>
<evidence type="ECO:0000256" key="9">
    <source>
        <dbReference type="ARBA" id="ARBA00032785"/>
    </source>
</evidence>
<dbReference type="PANTHER" id="PTHR15106">
    <property type="entry name" value="RETINOIC ACID RECEPTOR RESPONDER PROTEIN 2"/>
    <property type="match status" value="1"/>
</dbReference>
<protein>
    <recommendedName>
        <fullName evidence="2">Retinoic acid receptor responder protein 2</fullName>
    </recommendedName>
    <alternativeName>
        <fullName evidence="9">Chemerin</fullName>
    </alternativeName>
</protein>
<dbReference type="InterPro" id="IPR046350">
    <property type="entry name" value="Cystatin_sf"/>
</dbReference>
<dbReference type="Ensembl" id="ENSENLT00000017003.1">
    <property type="protein sequence ID" value="ENSENLP00000016392.1"/>
    <property type="gene ID" value="ENSENLG00000007557.1"/>
</dbReference>
<keyword evidence="4" id="KW-0964">Secreted</keyword>
<evidence type="ECO:0000256" key="8">
    <source>
        <dbReference type="ARBA" id="ARBA00023198"/>
    </source>
</evidence>
<dbReference type="GO" id="GO:0006954">
    <property type="term" value="P:inflammatory response"/>
    <property type="evidence" value="ECO:0007669"/>
    <property type="project" value="UniProtKB-KW"/>
</dbReference>
<comment type="subcellular location">
    <subcellularLocation>
        <location evidence="1">Secreted</location>
    </subcellularLocation>
</comment>
<reference evidence="10" key="1">
    <citation type="submission" date="2021-04" db="EMBL/GenBank/DDBJ databases">
        <authorList>
            <consortium name="Wellcome Sanger Institute Data Sharing"/>
        </authorList>
    </citation>
    <scope>NUCLEOTIDE SEQUENCE [LARGE SCALE GENOMIC DNA]</scope>
</reference>
<evidence type="ECO:0000313" key="11">
    <source>
        <dbReference type="Proteomes" id="UP000472264"/>
    </source>
</evidence>
<keyword evidence="8" id="KW-0395">Inflammatory response</keyword>
<evidence type="ECO:0000256" key="7">
    <source>
        <dbReference type="ARBA" id="ARBA00023157"/>
    </source>
</evidence>
<keyword evidence="5" id="KW-0732">Signal</keyword>
<dbReference type="SUPFAM" id="SSF54403">
    <property type="entry name" value="Cystatin/monellin"/>
    <property type="match status" value="1"/>
</dbReference>
<sequence>MVSPTKKKKKKSRTGCTVLESSTERVFRCTVSPPPLLQAKELEMAALLLLLFSVGALFSSSDAQDSYRKLPDVYRQGVDVAVDKINTRDGMLHHFLFFRTVTKSKIESGFDVSYIYHNFYLKATKCRRGTADSSACQFRNDRPLIDCAVCYKTFGGQIEPEPAPYVHCIHKPVLTEEIKAERVEHCNRMAYNSGALTLLASTGTN</sequence>
<keyword evidence="7" id="KW-1015">Disulfide bond</keyword>